<name>A0ABV5SME0_9MICO</name>
<dbReference type="Pfam" id="PF03837">
    <property type="entry name" value="RecT"/>
    <property type="match status" value="1"/>
</dbReference>
<sequence>MVPQSADPAKWSLEQGALLEFAGLVKTVMKDGQRVKEYAPVSVTQAFIQAVQRSGLDPFARQIYAAEMGGKWTILGAIDGFRAVAAASKEYEGRTPIQYTADGVTWTDVWLSQDNPAAARVGVKRKGYNDYAYTVVTWAEFGRTTGQWRSQPAHMLGIRVLSHALRDAFPQLLGGIYTPEDFDHQADAIVIEPSEDWGALIAVATTKEDLSVIAERARNRNEYSDDVRTLVLTRAGAISRGEIESEPVITQAYHDAKEES</sequence>
<proteinExistence type="predicted"/>
<reference evidence="1 2" key="1">
    <citation type="submission" date="2024-09" db="EMBL/GenBank/DDBJ databases">
        <authorList>
            <person name="Sun Q."/>
            <person name="Mori K."/>
        </authorList>
    </citation>
    <scope>NUCLEOTIDE SEQUENCE [LARGE SCALE GENOMIC DNA]</scope>
    <source>
        <strain evidence="1 2">JCM 14321</strain>
    </source>
</reference>
<organism evidence="1 2">
    <name type="scientific">Agromyces lapidis</name>
    <dbReference type="NCBI Taxonomy" id="279574"/>
    <lineage>
        <taxon>Bacteria</taxon>
        <taxon>Bacillati</taxon>
        <taxon>Actinomycetota</taxon>
        <taxon>Actinomycetes</taxon>
        <taxon>Micrococcales</taxon>
        <taxon>Microbacteriaceae</taxon>
        <taxon>Agromyces</taxon>
    </lineage>
</organism>
<dbReference type="RefSeq" id="WP_157423095.1">
    <property type="nucleotide sequence ID" value="NZ_BAAANI010000006.1"/>
</dbReference>
<accession>A0ABV5SME0</accession>
<protein>
    <submittedName>
        <fullName evidence="1">Recombinase RecT</fullName>
    </submittedName>
</protein>
<dbReference type="InterPro" id="IPR018330">
    <property type="entry name" value="RecT_fam"/>
</dbReference>
<dbReference type="EMBL" id="JBHMBL010000001">
    <property type="protein sequence ID" value="MFB9641500.1"/>
    <property type="molecule type" value="Genomic_DNA"/>
</dbReference>
<evidence type="ECO:0000313" key="2">
    <source>
        <dbReference type="Proteomes" id="UP001589667"/>
    </source>
</evidence>
<dbReference type="Proteomes" id="UP001589667">
    <property type="component" value="Unassembled WGS sequence"/>
</dbReference>
<comment type="caution">
    <text evidence="1">The sequence shown here is derived from an EMBL/GenBank/DDBJ whole genome shotgun (WGS) entry which is preliminary data.</text>
</comment>
<evidence type="ECO:0000313" key="1">
    <source>
        <dbReference type="EMBL" id="MFB9641500.1"/>
    </source>
</evidence>
<gene>
    <name evidence="1" type="ORF">ACFFQV_04250</name>
</gene>
<keyword evidence="2" id="KW-1185">Reference proteome</keyword>